<evidence type="ECO:0000313" key="2">
    <source>
        <dbReference type="EMBL" id="KAJ1106907.1"/>
    </source>
</evidence>
<gene>
    <name evidence="2" type="ORF">NDU88_004305</name>
</gene>
<feature type="compositionally biased region" description="Basic and acidic residues" evidence="1">
    <location>
        <begin position="187"/>
        <end position="205"/>
    </location>
</feature>
<dbReference type="AlphaFoldDB" id="A0AAV7MX33"/>
<feature type="compositionally biased region" description="Polar residues" evidence="1">
    <location>
        <begin position="275"/>
        <end position="287"/>
    </location>
</feature>
<protein>
    <submittedName>
        <fullName evidence="2">Uncharacterized protein</fullName>
    </submittedName>
</protein>
<keyword evidence="3" id="KW-1185">Reference proteome</keyword>
<reference evidence="2" key="1">
    <citation type="journal article" date="2022" name="bioRxiv">
        <title>Sequencing and chromosome-scale assembly of the giantPleurodeles waltlgenome.</title>
        <authorList>
            <person name="Brown T."/>
            <person name="Elewa A."/>
            <person name="Iarovenko S."/>
            <person name="Subramanian E."/>
            <person name="Araus A.J."/>
            <person name="Petzold A."/>
            <person name="Susuki M."/>
            <person name="Suzuki K.-i.T."/>
            <person name="Hayashi T."/>
            <person name="Toyoda A."/>
            <person name="Oliveira C."/>
            <person name="Osipova E."/>
            <person name="Leigh N.D."/>
            <person name="Simon A."/>
            <person name="Yun M.H."/>
        </authorList>
    </citation>
    <scope>NUCLEOTIDE SEQUENCE</scope>
    <source>
        <strain evidence="2">20211129_DDA</strain>
        <tissue evidence="2">Liver</tissue>
    </source>
</reference>
<feature type="region of interest" description="Disordered" evidence="1">
    <location>
        <begin position="176"/>
        <end position="225"/>
    </location>
</feature>
<accession>A0AAV7MX33</accession>
<feature type="compositionally biased region" description="Polar residues" evidence="1">
    <location>
        <begin position="10"/>
        <end position="20"/>
    </location>
</feature>
<feature type="region of interest" description="Disordered" evidence="1">
    <location>
        <begin position="1"/>
        <end position="20"/>
    </location>
</feature>
<feature type="region of interest" description="Disordered" evidence="1">
    <location>
        <begin position="254"/>
        <end position="367"/>
    </location>
</feature>
<sequence length="367" mass="40074">MQGREEHSENTTASPKQCTSSCNSSLAEVEAYPSSNSRCPSVPAKQDQATGTVRVCLEEVNVSADCSLDAKLKEDWPASGEAGAFWQALLSTMDAMLAAIHYQANKQESQVDLLDVLAVHIVSISKKLQALNDLIRAQTNSYTQQVSCQYVSLGDNSPKTIEILNNILTEVRDQAPRSQDGLGWKEGSVHDNYLDKKGSDRENRNSEATCFSQQEENQNSSGCSKYSNTQAIRPIKEEIAGEASNTLAANKVSLTKREKKQQRKAQKKAKVAQQNSIWKSFTKSIGTQGKDPEEKDVGDLDNSSISLTKQTTTQKDNWDNTTHGVSAYRSQPSQQNQALKDIRPSNCSQAGTLAQPEVAQATPGRGS</sequence>
<feature type="compositionally biased region" description="Basic residues" evidence="1">
    <location>
        <begin position="257"/>
        <end position="270"/>
    </location>
</feature>
<name>A0AAV7MX33_PLEWA</name>
<dbReference type="Proteomes" id="UP001066276">
    <property type="component" value="Chromosome 9"/>
</dbReference>
<proteinExistence type="predicted"/>
<evidence type="ECO:0000313" key="3">
    <source>
        <dbReference type="Proteomes" id="UP001066276"/>
    </source>
</evidence>
<comment type="caution">
    <text evidence="2">The sequence shown here is derived from an EMBL/GenBank/DDBJ whole genome shotgun (WGS) entry which is preliminary data.</text>
</comment>
<feature type="compositionally biased region" description="Polar residues" evidence="1">
    <location>
        <begin position="206"/>
        <end position="225"/>
    </location>
</feature>
<evidence type="ECO:0000256" key="1">
    <source>
        <dbReference type="SAM" id="MobiDB-lite"/>
    </source>
</evidence>
<dbReference type="EMBL" id="JANPWB010000013">
    <property type="protein sequence ID" value="KAJ1106907.1"/>
    <property type="molecule type" value="Genomic_DNA"/>
</dbReference>
<feature type="compositionally biased region" description="Polar residues" evidence="1">
    <location>
        <begin position="301"/>
        <end position="338"/>
    </location>
</feature>
<organism evidence="2 3">
    <name type="scientific">Pleurodeles waltl</name>
    <name type="common">Iberian ribbed newt</name>
    <dbReference type="NCBI Taxonomy" id="8319"/>
    <lineage>
        <taxon>Eukaryota</taxon>
        <taxon>Metazoa</taxon>
        <taxon>Chordata</taxon>
        <taxon>Craniata</taxon>
        <taxon>Vertebrata</taxon>
        <taxon>Euteleostomi</taxon>
        <taxon>Amphibia</taxon>
        <taxon>Batrachia</taxon>
        <taxon>Caudata</taxon>
        <taxon>Salamandroidea</taxon>
        <taxon>Salamandridae</taxon>
        <taxon>Pleurodelinae</taxon>
        <taxon>Pleurodeles</taxon>
    </lineage>
</organism>